<comment type="subcellular location">
    <subcellularLocation>
        <location evidence="6 7">Cytoplasm</location>
    </subcellularLocation>
</comment>
<accession>A0A194AHZ3</accession>
<dbReference type="NCBIfam" id="NF002114">
    <property type="entry name" value="PRK00951.2-4"/>
    <property type="match status" value="1"/>
</dbReference>
<dbReference type="EC" id="4.2.1.19" evidence="6 7"/>
<dbReference type="InterPro" id="IPR038494">
    <property type="entry name" value="IGPD_sf"/>
</dbReference>
<dbReference type="InterPro" id="IPR000807">
    <property type="entry name" value="ImidazoleglycerolP_deHydtase"/>
</dbReference>
<dbReference type="PANTHER" id="PTHR23133:SF2">
    <property type="entry name" value="IMIDAZOLEGLYCEROL-PHOSPHATE DEHYDRATASE"/>
    <property type="match status" value="1"/>
</dbReference>
<keyword evidence="5 6" id="KW-0456">Lyase</keyword>
<dbReference type="Gene3D" id="3.30.230.40">
    <property type="entry name" value="Imidazole glycerol phosphate dehydratase, domain 1"/>
    <property type="match status" value="2"/>
</dbReference>
<dbReference type="Proteomes" id="UP000095200">
    <property type="component" value="Unassembled WGS sequence"/>
</dbReference>
<dbReference type="PROSITE" id="PS00955">
    <property type="entry name" value="IGP_DEHYDRATASE_2"/>
    <property type="match status" value="1"/>
</dbReference>
<dbReference type="PROSITE" id="PS00954">
    <property type="entry name" value="IGP_DEHYDRATASE_1"/>
    <property type="match status" value="1"/>
</dbReference>
<evidence type="ECO:0000256" key="7">
    <source>
        <dbReference type="RuleBase" id="RU000599"/>
    </source>
</evidence>
<proteinExistence type="inferred from homology"/>
<evidence type="ECO:0000313" key="9">
    <source>
        <dbReference type="Proteomes" id="UP000095200"/>
    </source>
</evidence>
<evidence type="ECO:0000256" key="3">
    <source>
        <dbReference type="ARBA" id="ARBA00022605"/>
    </source>
</evidence>
<evidence type="ECO:0000256" key="1">
    <source>
        <dbReference type="ARBA" id="ARBA00005047"/>
    </source>
</evidence>
<sequence length="196" mass="21727">MRTRHAHLERVTNETRIEIDCTLDGTGKTSIRTGYGFADHMLALMGFWAGFDLEVHCKGDYHIDAHHSVEDIGLALGEAFCAALEDKSGIARVGWAKVPMDEALSEVIVDISGRPYLVYEERDLPPLIAGQEKDLWREFFKSFAMKAGINLHIHILYGMNGHHMLESAFKGLGLALRQGLVRTGDAVFSTKGVLDS</sequence>
<dbReference type="GO" id="GO:0004424">
    <property type="term" value="F:imidazoleglycerol-phosphate dehydratase activity"/>
    <property type="evidence" value="ECO:0007669"/>
    <property type="project" value="UniProtKB-UniRule"/>
</dbReference>
<dbReference type="SUPFAM" id="SSF54211">
    <property type="entry name" value="Ribosomal protein S5 domain 2-like"/>
    <property type="match status" value="2"/>
</dbReference>
<dbReference type="FunFam" id="3.30.230.40:FF:000003">
    <property type="entry name" value="Imidazoleglycerol-phosphate dehydratase HisB"/>
    <property type="match status" value="1"/>
</dbReference>
<evidence type="ECO:0000256" key="6">
    <source>
        <dbReference type="HAMAP-Rule" id="MF_00076"/>
    </source>
</evidence>
<evidence type="ECO:0000256" key="2">
    <source>
        <dbReference type="ARBA" id="ARBA00016664"/>
    </source>
</evidence>
<keyword evidence="4 6" id="KW-0368">Histidine biosynthesis</keyword>
<comment type="similarity">
    <text evidence="6 7">Belongs to the imidazoleglycerol-phosphate dehydratase family.</text>
</comment>
<dbReference type="AlphaFoldDB" id="A0A194AHZ3"/>
<dbReference type="GO" id="GO:0000105">
    <property type="term" value="P:L-histidine biosynthetic process"/>
    <property type="evidence" value="ECO:0007669"/>
    <property type="project" value="UniProtKB-UniRule"/>
</dbReference>
<keyword evidence="3 6" id="KW-0028">Amino-acid biosynthesis</keyword>
<dbReference type="InterPro" id="IPR020568">
    <property type="entry name" value="Ribosomal_Su5_D2-typ_SF"/>
</dbReference>
<comment type="catalytic activity">
    <reaction evidence="6 7">
        <text>D-erythro-1-(imidazol-4-yl)glycerol 3-phosphate = 3-(imidazol-4-yl)-2-oxopropyl phosphate + H2O</text>
        <dbReference type="Rhea" id="RHEA:11040"/>
        <dbReference type="ChEBI" id="CHEBI:15377"/>
        <dbReference type="ChEBI" id="CHEBI:57766"/>
        <dbReference type="ChEBI" id="CHEBI:58278"/>
        <dbReference type="EC" id="4.2.1.19"/>
    </reaction>
</comment>
<dbReference type="STRING" id="1592317.DPF_2428"/>
<dbReference type="NCBIfam" id="NF002111">
    <property type="entry name" value="PRK00951.2-1"/>
    <property type="match status" value="1"/>
</dbReference>
<protein>
    <recommendedName>
        <fullName evidence="2 6">Imidazoleglycerol-phosphate dehydratase</fullName>
        <shortName evidence="6">IGPD</shortName>
        <ecNumber evidence="6 7">4.2.1.19</ecNumber>
    </recommendedName>
</protein>
<dbReference type="OrthoDB" id="9790411at2"/>
<reference evidence="9" key="1">
    <citation type="submission" date="2016-06" db="EMBL/GenBank/DDBJ databases">
        <title>Draft genome sequence of Desulfoplanes formicivorans strain Pf12B.</title>
        <authorList>
            <person name="Watanabe M."/>
            <person name="Kojima H."/>
            <person name="Fukui M."/>
        </authorList>
    </citation>
    <scope>NUCLEOTIDE SEQUENCE [LARGE SCALE GENOMIC DNA]</scope>
    <source>
        <strain evidence="9">Pf12B</strain>
    </source>
</reference>
<dbReference type="RefSeq" id="WP_069859947.1">
    <property type="nucleotide sequence ID" value="NZ_BDFE01000020.1"/>
</dbReference>
<keyword evidence="9" id="KW-1185">Reference proteome</keyword>
<dbReference type="Pfam" id="PF00475">
    <property type="entry name" value="IGPD"/>
    <property type="match status" value="1"/>
</dbReference>
<dbReference type="CDD" id="cd07914">
    <property type="entry name" value="IGPD"/>
    <property type="match status" value="1"/>
</dbReference>
<dbReference type="EMBL" id="BDFE01000020">
    <property type="protein sequence ID" value="GAU09697.1"/>
    <property type="molecule type" value="Genomic_DNA"/>
</dbReference>
<organism evidence="8 9">
    <name type="scientific">Desulfoplanes formicivorans</name>
    <dbReference type="NCBI Taxonomy" id="1592317"/>
    <lineage>
        <taxon>Bacteria</taxon>
        <taxon>Pseudomonadati</taxon>
        <taxon>Thermodesulfobacteriota</taxon>
        <taxon>Desulfovibrionia</taxon>
        <taxon>Desulfovibrionales</taxon>
        <taxon>Desulfoplanaceae</taxon>
        <taxon>Desulfoplanes</taxon>
    </lineage>
</organism>
<dbReference type="GO" id="GO:0005737">
    <property type="term" value="C:cytoplasm"/>
    <property type="evidence" value="ECO:0007669"/>
    <property type="project" value="UniProtKB-SubCell"/>
</dbReference>
<gene>
    <name evidence="6" type="primary">hisB</name>
    <name evidence="8" type="ORF">DPF_2428</name>
</gene>
<dbReference type="FunFam" id="3.30.230.40:FF:000001">
    <property type="entry name" value="Imidazoleglycerol-phosphate dehydratase HisB"/>
    <property type="match status" value="1"/>
</dbReference>
<evidence type="ECO:0000256" key="4">
    <source>
        <dbReference type="ARBA" id="ARBA00023102"/>
    </source>
</evidence>
<dbReference type="InterPro" id="IPR020565">
    <property type="entry name" value="ImidazoleglycerP_deHydtase_CS"/>
</dbReference>
<evidence type="ECO:0000313" key="8">
    <source>
        <dbReference type="EMBL" id="GAU09697.1"/>
    </source>
</evidence>
<comment type="caution">
    <text evidence="8">The sequence shown here is derived from an EMBL/GenBank/DDBJ whole genome shotgun (WGS) entry which is preliminary data.</text>
</comment>
<dbReference type="HAMAP" id="MF_00076">
    <property type="entry name" value="HisB"/>
    <property type="match status" value="1"/>
</dbReference>
<dbReference type="UniPathway" id="UPA00031">
    <property type="reaction ID" value="UER00011"/>
</dbReference>
<dbReference type="PANTHER" id="PTHR23133">
    <property type="entry name" value="IMIDAZOLEGLYCEROL-PHOSPHATE DEHYDRATASE HIS7"/>
    <property type="match status" value="1"/>
</dbReference>
<keyword evidence="6" id="KW-0963">Cytoplasm</keyword>
<comment type="pathway">
    <text evidence="1 6 7">Amino-acid biosynthesis; L-histidine biosynthesis; L-histidine from 5-phospho-alpha-D-ribose 1-diphosphate: step 6/9.</text>
</comment>
<name>A0A194AHZ3_9BACT</name>
<evidence type="ECO:0000256" key="5">
    <source>
        <dbReference type="ARBA" id="ARBA00023239"/>
    </source>
</evidence>